<name>A0ACA9LHA1_9GLOM</name>
<organism evidence="1 2">
    <name type="scientific">Dentiscutata heterogama</name>
    <dbReference type="NCBI Taxonomy" id="1316150"/>
    <lineage>
        <taxon>Eukaryota</taxon>
        <taxon>Fungi</taxon>
        <taxon>Fungi incertae sedis</taxon>
        <taxon>Mucoromycota</taxon>
        <taxon>Glomeromycotina</taxon>
        <taxon>Glomeromycetes</taxon>
        <taxon>Diversisporales</taxon>
        <taxon>Gigasporaceae</taxon>
        <taxon>Dentiscutata</taxon>
    </lineage>
</organism>
<gene>
    <name evidence="1" type="ORF">DHETER_LOCUS4008</name>
</gene>
<reference evidence="1" key="1">
    <citation type="submission" date="2021-06" db="EMBL/GenBank/DDBJ databases">
        <authorList>
            <person name="Kallberg Y."/>
            <person name="Tangrot J."/>
            <person name="Rosling A."/>
        </authorList>
    </citation>
    <scope>NUCLEOTIDE SEQUENCE</scope>
    <source>
        <strain evidence="1">IL203A</strain>
    </source>
</reference>
<protein>
    <submittedName>
        <fullName evidence="1">10308_t:CDS:1</fullName>
    </submittedName>
</protein>
<dbReference type="Proteomes" id="UP000789702">
    <property type="component" value="Unassembled WGS sequence"/>
</dbReference>
<dbReference type="EMBL" id="CAJVPU010003776">
    <property type="protein sequence ID" value="CAG8522987.1"/>
    <property type="molecule type" value="Genomic_DNA"/>
</dbReference>
<keyword evidence="2" id="KW-1185">Reference proteome</keyword>
<proteinExistence type="predicted"/>
<evidence type="ECO:0000313" key="1">
    <source>
        <dbReference type="EMBL" id="CAG8522987.1"/>
    </source>
</evidence>
<comment type="caution">
    <text evidence="1">The sequence shown here is derived from an EMBL/GenBank/DDBJ whole genome shotgun (WGS) entry which is preliminary data.</text>
</comment>
<sequence length="475" mass="55922">MSEELMNNEEIRLDNFFNVFDHFVETLQRGKISLGTEYIVPLDTDFEKWIYDFGYNTHTSYVQVRTEYNTGNIEFRYTYKCHRSGKYNSQAGQNSTKKARINQKDSKKIGCESTIIITKTKGNCSQMIIKYTSHSNHILGSDNNIGTLRLSKQIRDYIAQRMRDGLDVKTISQIFRMRAHDLDKIWNQQGDNNEDKGQLLGFIVPIAKEIIHQVNTILLDATHGTNKNNDQLYTLLTPDFKTGKGLPLAHLISSRKNTASVQFWLYNLHIQLSWEGPISFLVNCDLAQIKALRNIFPRSRILLCWWHVLKAWRENLKKVYIKKANTTLNGKLNSEIKKKLKDELWDDLRELMYINNHENVDECINNFLNKWSDLKLFILYFKKQWLNKLNNNYQASGINKTMWIKVYRLDIPNNNINTTNMLESWYRKLKYDIFNGKPNRCRDILIYELYINGNSDAKQQWRLAEIRAGRMMPAE</sequence>
<evidence type="ECO:0000313" key="2">
    <source>
        <dbReference type="Proteomes" id="UP000789702"/>
    </source>
</evidence>
<accession>A0ACA9LHA1</accession>